<name>C0QT84_PERMH</name>
<evidence type="ECO:0000256" key="1">
    <source>
        <dbReference type="SAM" id="SignalP"/>
    </source>
</evidence>
<dbReference type="EMBL" id="CP001230">
    <property type="protein sequence ID" value="ACO03069.1"/>
    <property type="molecule type" value="Genomic_DNA"/>
</dbReference>
<feature type="chain" id="PRO_5002900753" description="DUF4398 domain-containing protein" evidence="1">
    <location>
        <begin position="20"/>
        <end position="95"/>
    </location>
</feature>
<organism evidence="2 3">
    <name type="scientific">Persephonella marina (strain DSM 14350 / EX-H1)</name>
    <dbReference type="NCBI Taxonomy" id="123214"/>
    <lineage>
        <taxon>Bacteria</taxon>
        <taxon>Pseudomonadati</taxon>
        <taxon>Aquificota</taxon>
        <taxon>Aquificia</taxon>
        <taxon>Aquificales</taxon>
        <taxon>Hydrogenothermaceae</taxon>
        <taxon>Persephonella</taxon>
    </lineage>
</organism>
<accession>C0QT84</accession>
<keyword evidence="1" id="KW-0732">Signal</keyword>
<dbReference type="KEGG" id="pmx:PERMA_0101"/>
<dbReference type="OrthoDB" id="15033at2"/>
<protein>
    <recommendedName>
        <fullName evidence="4">DUF4398 domain-containing protein</fullName>
    </recommendedName>
</protein>
<feature type="signal peptide" evidence="1">
    <location>
        <begin position="1"/>
        <end position="19"/>
    </location>
</feature>
<dbReference type="HOGENOM" id="CLU_2332578_0_0_0"/>
<evidence type="ECO:0008006" key="4">
    <source>
        <dbReference type="Google" id="ProtNLM"/>
    </source>
</evidence>
<gene>
    <name evidence="2" type="ordered locus">PERMA_0101</name>
</gene>
<evidence type="ECO:0000313" key="3">
    <source>
        <dbReference type="Proteomes" id="UP000001366"/>
    </source>
</evidence>
<dbReference type="RefSeq" id="WP_012675308.1">
    <property type="nucleotide sequence ID" value="NC_012440.1"/>
</dbReference>
<dbReference type="STRING" id="123214.PERMA_0101"/>
<proteinExistence type="predicted"/>
<evidence type="ECO:0000313" key="2">
    <source>
        <dbReference type="EMBL" id="ACO03069.1"/>
    </source>
</evidence>
<reference evidence="2 3" key="1">
    <citation type="journal article" date="2009" name="J. Bacteriol.">
        <title>Complete and draft genome sequences of six members of the Aquificales.</title>
        <authorList>
            <person name="Reysenbach A.L."/>
            <person name="Hamamura N."/>
            <person name="Podar M."/>
            <person name="Griffiths E."/>
            <person name="Ferreira S."/>
            <person name="Hochstein R."/>
            <person name="Heidelberg J."/>
            <person name="Johnson J."/>
            <person name="Mead D."/>
            <person name="Pohorille A."/>
            <person name="Sarmiento M."/>
            <person name="Schweighofer K."/>
            <person name="Seshadri R."/>
            <person name="Voytek M.A."/>
        </authorList>
    </citation>
    <scope>NUCLEOTIDE SEQUENCE [LARGE SCALE GENOMIC DNA]</scope>
    <source>
        <strain evidence="3">DSM 14350 / EX-H1</strain>
    </source>
</reference>
<keyword evidence="3" id="KW-1185">Reference proteome</keyword>
<dbReference type="Proteomes" id="UP000001366">
    <property type="component" value="Chromosome"/>
</dbReference>
<sequence>MRFFIALLSVIFFTVASYSGEVTTTELLDEAQNSLKSAFESGCPEVAPYEYYKAEAYYMIAREETSKLNLEAGNAAALKSIEWSLKAMSKRFGGN</sequence>
<dbReference type="PaxDb" id="123214-PERMA_0101"/>
<dbReference type="AlphaFoldDB" id="C0QT84"/>